<dbReference type="Proteomes" id="UP000248887">
    <property type="component" value="Unassembled WGS sequence"/>
</dbReference>
<sequence>MAQLITLYRGEIAPEVVLEIPGAVLDGALIDLEITGQPISAAPVEFFLSTEGGLDLISSNLLRFYPTSEMVEALPLGQNTAVDVFRHVDGRREKIGATSIEVMGAGKYKGASQMVVLGPVLQGPPGWTPILAMMEDGPRTVMQVKDWIGGSGEKPAAPVYIGTSGLVATAAQASDLKALALAQAQAAATTASNAASAAAGSATTSTTKAGEATDAATIAVQAAGTSTSAAGLSTTKADAAAASATQANGFAAGAASVAWAMADLRAKGLTVMPRLIIDMDMQAYHLRGASGPILTSGDFASFIAAA</sequence>
<protein>
    <recommendedName>
        <fullName evidence="3">Phage tail protein</fullName>
    </recommendedName>
</protein>
<dbReference type="EMBL" id="QFQD01000035">
    <property type="protein sequence ID" value="PZQ82170.1"/>
    <property type="molecule type" value="Genomic_DNA"/>
</dbReference>
<gene>
    <name evidence="1" type="ORF">DI549_12460</name>
</gene>
<proteinExistence type="predicted"/>
<dbReference type="AlphaFoldDB" id="A0A2W5T6H5"/>
<accession>A0A2W5T6H5</accession>
<evidence type="ECO:0000313" key="1">
    <source>
        <dbReference type="EMBL" id="PZQ82170.1"/>
    </source>
</evidence>
<evidence type="ECO:0000313" key="2">
    <source>
        <dbReference type="Proteomes" id="UP000248887"/>
    </source>
</evidence>
<organism evidence="1 2">
    <name type="scientific">Ancylobacter novellus</name>
    <name type="common">Thiobacillus novellus</name>
    <dbReference type="NCBI Taxonomy" id="921"/>
    <lineage>
        <taxon>Bacteria</taxon>
        <taxon>Pseudomonadati</taxon>
        <taxon>Pseudomonadota</taxon>
        <taxon>Alphaproteobacteria</taxon>
        <taxon>Hyphomicrobiales</taxon>
        <taxon>Xanthobacteraceae</taxon>
        <taxon>Ancylobacter</taxon>
    </lineage>
</organism>
<name>A0A2W5T6H5_ANCNO</name>
<evidence type="ECO:0008006" key="3">
    <source>
        <dbReference type="Google" id="ProtNLM"/>
    </source>
</evidence>
<reference evidence="1 2" key="1">
    <citation type="submission" date="2017-08" db="EMBL/GenBank/DDBJ databases">
        <title>Infants hospitalized years apart are colonized by the same room-sourced microbial strains.</title>
        <authorList>
            <person name="Brooks B."/>
            <person name="Olm M.R."/>
            <person name="Firek B.A."/>
            <person name="Baker R."/>
            <person name="Thomas B.C."/>
            <person name="Morowitz M.J."/>
            <person name="Banfield J.F."/>
        </authorList>
    </citation>
    <scope>NUCLEOTIDE SEQUENCE [LARGE SCALE GENOMIC DNA]</scope>
    <source>
        <strain evidence="1">S2_005_001_R2_27</strain>
    </source>
</reference>
<comment type="caution">
    <text evidence="1">The sequence shown here is derived from an EMBL/GenBank/DDBJ whole genome shotgun (WGS) entry which is preliminary data.</text>
</comment>